<dbReference type="STRING" id="214095.RU97_GL000453"/>
<dbReference type="InterPro" id="IPR039564">
    <property type="entry name" value="Peptidase_C39-like"/>
</dbReference>
<dbReference type="Gene3D" id="3.90.70.10">
    <property type="entry name" value="Cysteine proteinases"/>
    <property type="match status" value="1"/>
</dbReference>
<dbReference type="Pfam" id="PF19087">
    <property type="entry name" value="DUF5776"/>
    <property type="match status" value="5"/>
</dbReference>
<protein>
    <recommendedName>
        <fullName evidence="7">Peptidase C39-like domain-containing protein</fullName>
    </recommendedName>
</protein>
<evidence type="ECO:0000259" key="3">
    <source>
        <dbReference type="Pfam" id="PF13529"/>
    </source>
</evidence>
<evidence type="ECO:0008006" key="7">
    <source>
        <dbReference type="Google" id="ProtNLM"/>
    </source>
</evidence>
<dbReference type="InterPro" id="IPR044081">
    <property type="entry name" value="DUF5776"/>
</dbReference>
<feature type="domain" description="DUF5776" evidence="4">
    <location>
        <begin position="353"/>
        <end position="419"/>
    </location>
</feature>
<dbReference type="Pfam" id="PF13529">
    <property type="entry name" value="Peptidase_C39_2"/>
    <property type="match status" value="1"/>
</dbReference>
<accession>A0A1L8RKB7</accession>
<feature type="region of interest" description="Disordered" evidence="1">
    <location>
        <begin position="121"/>
        <end position="193"/>
    </location>
</feature>
<dbReference type="EMBL" id="JXKH01000001">
    <property type="protein sequence ID" value="OJG20220.1"/>
    <property type="molecule type" value="Genomic_DNA"/>
</dbReference>
<feature type="domain" description="Peptidase C39-like" evidence="3">
    <location>
        <begin position="581"/>
        <end position="734"/>
    </location>
</feature>
<dbReference type="PANTHER" id="PTHR37806:SF1">
    <property type="entry name" value="PEPTIDASE C39-LIKE DOMAIN-CONTAINING PROTEIN"/>
    <property type="match status" value="1"/>
</dbReference>
<feature type="signal peptide" evidence="2">
    <location>
        <begin position="1"/>
        <end position="27"/>
    </location>
</feature>
<keyword evidence="2" id="KW-0732">Signal</keyword>
<gene>
    <name evidence="5" type="ORF">RU97_GL000453</name>
</gene>
<dbReference type="RefSeq" id="WP_067392435.1">
    <property type="nucleotide sequence ID" value="NZ_JXKH01000001.1"/>
</dbReference>
<feature type="compositionally biased region" description="Low complexity" evidence="1">
    <location>
        <begin position="121"/>
        <end position="159"/>
    </location>
</feature>
<evidence type="ECO:0000256" key="1">
    <source>
        <dbReference type="SAM" id="MobiDB-lite"/>
    </source>
</evidence>
<dbReference type="PANTHER" id="PTHR37806">
    <property type="entry name" value="LMO0724 PROTEIN"/>
    <property type="match status" value="1"/>
</dbReference>
<feature type="domain" description="DUF5776" evidence="4">
    <location>
        <begin position="203"/>
        <end position="266"/>
    </location>
</feature>
<dbReference type="AlphaFoldDB" id="A0A1L8RKB7"/>
<organism evidence="5 6">
    <name type="scientific">Enterococcus canis</name>
    <dbReference type="NCBI Taxonomy" id="214095"/>
    <lineage>
        <taxon>Bacteria</taxon>
        <taxon>Bacillati</taxon>
        <taxon>Bacillota</taxon>
        <taxon>Bacilli</taxon>
        <taxon>Lactobacillales</taxon>
        <taxon>Enterococcaceae</taxon>
        <taxon>Enterococcus</taxon>
    </lineage>
</organism>
<feature type="domain" description="DUF5776" evidence="4">
    <location>
        <begin position="429"/>
        <end position="493"/>
    </location>
</feature>
<evidence type="ECO:0000313" key="6">
    <source>
        <dbReference type="Proteomes" id="UP000181884"/>
    </source>
</evidence>
<evidence type="ECO:0000313" key="5">
    <source>
        <dbReference type="EMBL" id="OJG20220.1"/>
    </source>
</evidence>
<evidence type="ECO:0000256" key="2">
    <source>
        <dbReference type="SAM" id="SignalP"/>
    </source>
</evidence>
<feature type="chain" id="PRO_5009879853" description="Peptidase C39-like domain-containing protein" evidence="2">
    <location>
        <begin position="28"/>
        <end position="760"/>
    </location>
</feature>
<feature type="domain" description="DUF5776" evidence="4">
    <location>
        <begin position="278"/>
        <end position="343"/>
    </location>
</feature>
<sequence length="760" mass="83491">MKKVLKTIGLSLLTASLLLAEAPLALAVTTTDVTTTAEKAQLPAIEVDRFYTVAEPYIHEFSVAEQPYLLKIFYDTTWRSELYTFTETAIDEVKIAEQPVAKELSYEIDNQTVQFQVALPPTSEATPPTSSEETAASSSSETATTTTETTSEEQSPAASDTEESEEVTAGSEASKPAEAAAPKQTNSKSNASADKPIIQEQDYFATNPQYIWLSQDVKVYAKNDLSGQPKQTLRKGTVLATAKLLRNPAGVPIFQVSGGYTAALKTIGTKITGNYKNYYTDNPGYIVMQKQDVTYKTADLNGGIVKKYAAGSVLKVTGVVLSKTGYPRFKVAGGYITANKSIVVKVTNNYQAYYLTAPKQVVMKKNDVVYNKTEFGQAQKGRKLSAGKVEKVSGIVFSSSGYPRFKVAGGYLTANKSYVQTVTNNYNSYYLTNPKQIVLKKNDVFYRDTAFTKKGAAIKTGTVVKVQGIVYTSGGTPRLKTSKGYLTANKKYVNKVVANYQDYYTSKPARIKMKVTDWYYNGVEFNKNGRKSKLPKNTVVSVENLTFTSSGIPRLKVRGGYLTANKKYVAATSASPTIQMNVPFYSQYAVGAPQGCETASLWETFRYKGYASNQSLPKLLKALPLSSNNNPYNGFAGTPFKTLPASANVHQTIFPKAFVPFANKYAPGKIADISGSSVTQLRNELLQGNPVIIWATYLYQKPVTKKFWWGTGVTNLHVMVVDGYKDGRYHLTDPISGKFWVSEAQLYRAYKPKKMAVAVR</sequence>
<feature type="compositionally biased region" description="Low complexity" evidence="1">
    <location>
        <begin position="171"/>
        <end position="183"/>
    </location>
</feature>
<feature type="domain" description="DUF5776" evidence="4">
    <location>
        <begin position="503"/>
        <end position="569"/>
    </location>
</feature>
<dbReference type="Proteomes" id="UP000181884">
    <property type="component" value="Unassembled WGS sequence"/>
</dbReference>
<keyword evidence="6" id="KW-1185">Reference proteome</keyword>
<comment type="caution">
    <text evidence="5">The sequence shown here is derived from an EMBL/GenBank/DDBJ whole genome shotgun (WGS) entry which is preliminary data.</text>
</comment>
<reference evidence="5 6" key="1">
    <citation type="submission" date="2014-12" db="EMBL/GenBank/DDBJ databases">
        <title>Draft genome sequences of 29 type strains of Enterococci.</title>
        <authorList>
            <person name="Zhong Z."/>
            <person name="Sun Z."/>
            <person name="Liu W."/>
            <person name="Zhang W."/>
            <person name="Zhang H."/>
        </authorList>
    </citation>
    <scope>NUCLEOTIDE SEQUENCE [LARGE SCALE GENOMIC DNA]</scope>
    <source>
        <strain evidence="5 6">DSM 17029</strain>
    </source>
</reference>
<evidence type="ECO:0000259" key="4">
    <source>
        <dbReference type="Pfam" id="PF19087"/>
    </source>
</evidence>
<name>A0A1L8RKB7_9ENTE</name>
<proteinExistence type="predicted"/>